<reference evidence="14" key="1">
    <citation type="submission" date="2018-06" db="EMBL/GenBank/DDBJ databases">
        <title>Aestuariibacter litoralis strain KCTC 52945T.</title>
        <authorList>
            <person name="Li X."/>
            <person name="Salam N."/>
            <person name="Li J.-L."/>
            <person name="Chen Y.-M."/>
            <person name="Yang Z.-W."/>
            <person name="Zhang L.-Y."/>
            <person name="Han M.-X."/>
            <person name="Xiao M."/>
            <person name="Li W.-J."/>
        </authorList>
    </citation>
    <scope>NUCLEOTIDE SEQUENCE [LARGE SCALE GENOMIC DNA]</scope>
    <source>
        <strain evidence="14">KCTC 52945</strain>
    </source>
</reference>
<gene>
    <name evidence="13" type="ORF">DK847_03350</name>
</gene>
<evidence type="ECO:0000313" key="14">
    <source>
        <dbReference type="Proteomes" id="UP000248795"/>
    </source>
</evidence>
<dbReference type="SMART" id="SM00729">
    <property type="entry name" value="Elp3"/>
    <property type="match status" value="1"/>
</dbReference>
<dbReference type="InterPro" id="IPR004559">
    <property type="entry name" value="HemW-like"/>
</dbReference>
<dbReference type="SFLD" id="SFLDS00029">
    <property type="entry name" value="Radical_SAM"/>
    <property type="match status" value="1"/>
</dbReference>
<dbReference type="SUPFAM" id="SSF102114">
    <property type="entry name" value="Radical SAM enzymes"/>
    <property type="match status" value="1"/>
</dbReference>
<feature type="domain" description="Radical SAM core" evidence="12">
    <location>
        <begin position="30"/>
        <end position="266"/>
    </location>
</feature>
<keyword evidence="10" id="KW-0004">4Fe-4S</keyword>
<evidence type="ECO:0000256" key="8">
    <source>
        <dbReference type="ARBA" id="ARBA00023014"/>
    </source>
</evidence>
<evidence type="ECO:0000256" key="7">
    <source>
        <dbReference type="ARBA" id="ARBA00023004"/>
    </source>
</evidence>
<dbReference type="EMBL" id="QKVK01000001">
    <property type="protein sequence ID" value="PZF78842.1"/>
    <property type="molecule type" value="Genomic_DNA"/>
</dbReference>
<dbReference type="Pfam" id="PF04055">
    <property type="entry name" value="Radical_SAM"/>
    <property type="match status" value="1"/>
</dbReference>
<comment type="similarity">
    <text evidence="2">Belongs to the anaerobic coproporphyrinogen-III oxidase family. HemW subfamily.</text>
</comment>
<evidence type="ECO:0000256" key="1">
    <source>
        <dbReference type="ARBA" id="ARBA00001966"/>
    </source>
</evidence>
<keyword evidence="10" id="KW-0963">Cytoplasm</keyword>
<keyword evidence="7 10" id="KW-0408">Iron</keyword>
<protein>
    <recommendedName>
        <fullName evidence="3 10">Heme chaperone HemW</fullName>
    </recommendedName>
</protein>
<dbReference type="PANTHER" id="PTHR13932:SF5">
    <property type="entry name" value="RADICAL S-ADENOSYL METHIONINE DOMAIN-CONTAINING PROTEIN 1, MITOCHONDRIAL"/>
    <property type="match status" value="1"/>
</dbReference>
<evidence type="ECO:0000256" key="10">
    <source>
        <dbReference type="RuleBase" id="RU364116"/>
    </source>
</evidence>
<evidence type="ECO:0000259" key="12">
    <source>
        <dbReference type="PROSITE" id="PS51918"/>
    </source>
</evidence>
<comment type="caution">
    <text evidence="13">The sequence shown here is derived from an EMBL/GenBank/DDBJ whole genome shotgun (WGS) entry which is preliminary data.</text>
</comment>
<dbReference type="InterPro" id="IPR007197">
    <property type="entry name" value="rSAM"/>
</dbReference>
<dbReference type="InterPro" id="IPR034505">
    <property type="entry name" value="Coproporphyrinogen-III_oxidase"/>
</dbReference>
<evidence type="ECO:0000256" key="2">
    <source>
        <dbReference type="ARBA" id="ARBA00006100"/>
    </source>
</evidence>
<dbReference type="NCBIfam" id="TIGR00539">
    <property type="entry name" value="hemN_rel"/>
    <property type="match status" value="1"/>
</dbReference>
<keyword evidence="14" id="KW-1185">Reference proteome</keyword>
<dbReference type="GO" id="GO:0051539">
    <property type="term" value="F:4 iron, 4 sulfur cluster binding"/>
    <property type="evidence" value="ECO:0007669"/>
    <property type="project" value="UniProtKB-UniRule"/>
</dbReference>
<dbReference type="GO" id="GO:0004109">
    <property type="term" value="F:coproporphyrinogen oxidase activity"/>
    <property type="evidence" value="ECO:0007669"/>
    <property type="project" value="InterPro"/>
</dbReference>
<evidence type="ECO:0000313" key="13">
    <source>
        <dbReference type="EMBL" id="PZF78842.1"/>
    </source>
</evidence>
<dbReference type="PANTHER" id="PTHR13932">
    <property type="entry name" value="COPROPORPHYRINIGEN III OXIDASE"/>
    <property type="match status" value="1"/>
</dbReference>
<comment type="function">
    <text evidence="10">Probably acts as a heme chaperone, transferring heme to an unknown acceptor. Binds one molecule of heme per monomer, possibly covalently. Binds 1 [4Fe-4S] cluster. The cluster is coordinated with 3 cysteines and an exchangeable S-adenosyl-L-methionine.</text>
</comment>
<dbReference type="GO" id="GO:0006779">
    <property type="term" value="P:porphyrin-containing compound biosynthetic process"/>
    <property type="evidence" value="ECO:0007669"/>
    <property type="project" value="InterPro"/>
</dbReference>
<sequence length="411" mass="45393">MARRAPSPNWRLRKRTASRTAPARWNSSSVTSSDAFGIYVHWPFCKAKCPYCDFNSHVRHEAVDTMSFAEALGSELAWFAERTPGRTVTSIFFGGGTPSLMPPQAVGHVLDTIGKLWAVSPDVEVTLEANPTSIEAENFRGYRAAGVNRVSVGVQALNDDDLKALGRQHSSEEAIAAFRLAAKIFPRCSFDMIYARPNQTPEQWRAELTRALAEQQGHMSLYQLTIEPGTTYFDLYEKGRLQTPSDDRAADLYDITQELTESAGLATYEVSNHAAPGQESRHNLLYWRYGEYAGVGPGAHSRIADGENRRALIAERHPETWRELVRTQGQGMVSDTVVPPVDQAGEYLLMGMRIAEGIDMDRYAALAGREIDSSKLAGMKSMGLIKRHGQQLMATADGRKLLNAVIAELAS</sequence>
<dbReference type="GO" id="GO:0046872">
    <property type="term" value="F:metal ion binding"/>
    <property type="evidence" value="ECO:0007669"/>
    <property type="project" value="UniProtKB-UniRule"/>
</dbReference>
<evidence type="ECO:0000256" key="11">
    <source>
        <dbReference type="SAM" id="MobiDB-lite"/>
    </source>
</evidence>
<evidence type="ECO:0000256" key="4">
    <source>
        <dbReference type="ARBA" id="ARBA00022617"/>
    </source>
</evidence>
<dbReference type="Gene3D" id="3.20.20.70">
    <property type="entry name" value="Aldolase class I"/>
    <property type="match status" value="1"/>
</dbReference>
<dbReference type="InterPro" id="IPR013785">
    <property type="entry name" value="Aldolase_TIM"/>
</dbReference>
<evidence type="ECO:0000256" key="9">
    <source>
        <dbReference type="ARBA" id="ARBA00023186"/>
    </source>
</evidence>
<keyword evidence="6 10" id="KW-0479">Metal-binding</keyword>
<dbReference type="CDD" id="cd01335">
    <property type="entry name" value="Radical_SAM"/>
    <property type="match status" value="1"/>
</dbReference>
<dbReference type="RefSeq" id="WP_111196170.1">
    <property type="nucleotide sequence ID" value="NZ_QKVK01000001.1"/>
</dbReference>
<feature type="region of interest" description="Disordered" evidence="11">
    <location>
        <begin position="1"/>
        <end position="29"/>
    </location>
</feature>
<organism evidence="13 14">
    <name type="scientific">Aestuariivirga litoralis</name>
    <dbReference type="NCBI Taxonomy" id="2650924"/>
    <lineage>
        <taxon>Bacteria</taxon>
        <taxon>Pseudomonadati</taxon>
        <taxon>Pseudomonadota</taxon>
        <taxon>Alphaproteobacteria</taxon>
        <taxon>Hyphomicrobiales</taxon>
        <taxon>Aestuariivirgaceae</taxon>
        <taxon>Aestuariivirga</taxon>
    </lineage>
</organism>
<evidence type="ECO:0000256" key="5">
    <source>
        <dbReference type="ARBA" id="ARBA00022691"/>
    </source>
</evidence>
<accession>A0A2W2AYJ5</accession>
<dbReference type="GO" id="GO:0005737">
    <property type="term" value="C:cytoplasm"/>
    <property type="evidence" value="ECO:0007669"/>
    <property type="project" value="UniProtKB-SubCell"/>
</dbReference>
<keyword evidence="8 10" id="KW-0411">Iron-sulfur</keyword>
<dbReference type="InterPro" id="IPR058240">
    <property type="entry name" value="rSAM_sf"/>
</dbReference>
<dbReference type="PROSITE" id="PS51918">
    <property type="entry name" value="RADICAL_SAM"/>
    <property type="match status" value="1"/>
</dbReference>
<comment type="cofactor">
    <cofactor evidence="1">
        <name>[4Fe-4S] cluster</name>
        <dbReference type="ChEBI" id="CHEBI:49883"/>
    </cofactor>
</comment>
<proteinExistence type="inferred from homology"/>
<dbReference type="AlphaFoldDB" id="A0A2W2AYJ5"/>
<dbReference type="Proteomes" id="UP000248795">
    <property type="component" value="Unassembled WGS sequence"/>
</dbReference>
<dbReference type="InterPro" id="IPR006638">
    <property type="entry name" value="Elp3/MiaA/NifB-like_rSAM"/>
</dbReference>
<dbReference type="SFLD" id="SFLDF00288">
    <property type="entry name" value="HemN-like__clustered_with_nucl"/>
    <property type="match status" value="1"/>
</dbReference>
<evidence type="ECO:0000256" key="3">
    <source>
        <dbReference type="ARBA" id="ARBA00017228"/>
    </source>
</evidence>
<name>A0A2W2AYJ5_9HYPH</name>
<dbReference type="SFLD" id="SFLDF00562">
    <property type="entry name" value="HemN-like__clustered_with_heat"/>
    <property type="match status" value="1"/>
</dbReference>
<keyword evidence="5 10" id="KW-0949">S-adenosyl-L-methionine</keyword>
<evidence type="ECO:0000256" key="6">
    <source>
        <dbReference type="ARBA" id="ARBA00022723"/>
    </source>
</evidence>
<keyword evidence="4 10" id="KW-0349">Heme</keyword>
<comment type="subcellular location">
    <subcellularLocation>
        <location evidence="10">Cytoplasm</location>
    </subcellularLocation>
</comment>
<dbReference type="SFLD" id="SFLDG01065">
    <property type="entry name" value="anaerobic_coproporphyrinogen-I"/>
    <property type="match status" value="1"/>
</dbReference>
<keyword evidence="9 10" id="KW-0143">Chaperone</keyword>